<evidence type="ECO:0000313" key="3">
    <source>
        <dbReference type="Proteomes" id="UP000824998"/>
    </source>
</evidence>
<evidence type="ECO:0000313" key="2">
    <source>
        <dbReference type="EMBL" id="KAG9238042.1"/>
    </source>
</evidence>
<comment type="caution">
    <text evidence="2">The sequence shown here is derived from an EMBL/GenBank/DDBJ whole genome shotgun (WGS) entry which is preliminary data.</text>
</comment>
<protein>
    <submittedName>
        <fullName evidence="2">Uncharacterized protein</fullName>
    </submittedName>
</protein>
<dbReference type="Proteomes" id="UP000824998">
    <property type="component" value="Unassembled WGS sequence"/>
</dbReference>
<feature type="compositionally biased region" description="Basic and acidic residues" evidence="1">
    <location>
        <begin position="235"/>
        <end position="248"/>
    </location>
</feature>
<dbReference type="EMBL" id="MU251376">
    <property type="protein sequence ID" value="KAG9238042.1"/>
    <property type="molecule type" value="Genomic_DNA"/>
</dbReference>
<organism evidence="2 3">
    <name type="scientific">Amylocarpus encephaloides</name>
    <dbReference type="NCBI Taxonomy" id="45428"/>
    <lineage>
        <taxon>Eukaryota</taxon>
        <taxon>Fungi</taxon>
        <taxon>Dikarya</taxon>
        <taxon>Ascomycota</taxon>
        <taxon>Pezizomycotina</taxon>
        <taxon>Leotiomycetes</taxon>
        <taxon>Helotiales</taxon>
        <taxon>Helotiales incertae sedis</taxon>
        <taxon>Amylocarpus</taxon>
    </lineage>
</organism>
<name>A0A9P7YQX8_9HELO</name>
<accession>A0A9P7YQX8</accession>
<feature type="compositionally biased region" description="Pro residues" evidence="1">
    <location>
        <begin position="1"/>
        <end position="15"/>
    </location>
</feature>
<dbReference type="AlphaFoldDB" id="A0A9P7YQX8"/>
<feature type="region of interest" description="Disordered" evidence="1">
    <location>
        <begin position="226"/>
        <end position="249"/>
    </location>
</feature>
<keyword evidence="3" id="KW-1185">Reference proteome</keyword>
<sequence>MIPSEPRPADLPLPPRTIRCPRCPHRVADLSSHVSEADAENSNIPISAEMCPGSRMSSTNSTSPVAPPAPVNSPHLPTQGGPSTRPEPIPAYIEKNSLESSLSDVADDGCSSTQTEEIEKDGSLSLESGEKSHAKYSKLVSDVAEASTMADDDGSSTTNIEDIEKPDYLDPILADGTQRTTLNAGPCIETDGDTEEVPCTTENLKYLTRQLGKLTLRTEQTLASFKGAESDVEDDTHPFSDNTGKDQDLNQGAAQNTVATEIEDAPQHAINGANDSVKCPCTDAVVRWDGDVGEARQFVKNHFSKARKYGWRDEVQWKSANIFSKESVS</sequence>
<reference evidence="2" key="1">
    <citation type="journal article" date="2021" name="IMA Fungus">
        <title>Genomic characterization of three marine fungi, including Emericellopsis atlantica sp. nov. with signatures of a generalist lifestyle and marine biomass degradation.</title>
        <authorList>
            <person name="Hagestad O.C."/>
            <person name="Hou L."/>
            <person name="Andersen J.H."/>
            <person name="Hansen E.H."/>
            <person name="Altermark B."/>
            <person name="Li C."/>
            <person name="Kuhnert E."/>
            <person name="Cox R.J."/>
            <person name="Crous P.W."/>
            <person name="Spatafora J.W."/>
            <person name="Lail K."/>
            <person name="Amirebrahimi M."/>
            <person name="Lipzen A."/>
            <person name="Pangilinan J."/>
            <person name="Andreopoulos W."/>
            <person name="Hayes R.D."/>
            <person name="Ng V."/>
            <person name="Grigoriev I.V."/>
            <person name="Jackson S.A."/>
            <person name="Sutton T.D.S."/>
            <person name="Dobson A.D.W."/>
            <person name="Rama T."/>
        </authorList>
    </citation>
    <scope>NUCLEOTIDE SEQUENCE</scope>
    <source>
        <strain evidence="2">TRa018bII</strain>
    </source>
</reference>
<evidence type="ECO:0000256" key="1">
    <source>
        <dbReference type="SAM" id="MobiDB-lite"/>
    </source>
</evidence>
<feature type="region of interest" description="Disordered" evidence="1">
    <location>
        <begin position="1"/>
        <end position="130"/>
    </location>
</feature>
<proteinExistence type="predicted"/>
<gene>
    <name evidence="2" type="ORF">BJ875DRAFT_539936</name>
</gene>